<name>A0A166JFW0_9BASI</name>
<evidence type="ECO:0000313" key="2">
    <source>
        <dbReference type="EMBL" id="KZT44681.1"/>
    </source>
</evidence>
<gene>
    <name evidence="2" type="ORF">CALCODRAFT_489173</name>
</gene>
<feature type="region of interest" description="Disordered" evidence="1">
    <location>
        <begin position="101"/>
        <end position="130"/>
    </location>
</feature>
<dbReference type="AlphaFoldDB" id="A0A166JFW0"/>
<protein>
    <submittedName>
        <fullName evidence="2">Uncharacterized protein</fullName>
    </submittedName>
</protein>
<dbReference type="InParanoid" id="A0A166JFW0"/>
<accession>A0A166JFW0</accession>
<feature type="compositionally biased region" description="Low complexity" evidence="1">
    <location>
        <begin position="343"/>
        <end position="359"/>
    </location>
</feature>
<feature type="non-terminal residue" evidence="2">
    <location>
        <position position="418"/>
    </location>
</feature>
<feature type="region of interest" description="Disordered" evidence="1">
    <location>
        <begin position="194"/>
        <end position="418"/>
    </location>
</feature>
<sequence>MCGLLSSVVVFAPVNITTNVYPIATSLRAFIDHHPLYPYDPHAPESWAHAKVDALVFQMAYDTAYGVDTSVEVAMQYMKQLDAVLQEVEPFDALRMQERRQKRIRNPAAAPPRSETAQKQRAPPEEDIVSDDERDVTMMDALGPHLLPIGALRIDDLGNVDPNMEPFTQSETTRPEVDPFAMNVDVSVTGDAEEIRDTPHSPDSPLSQSQHTPLFLPDSPVPPSKTVSTPRHNTQEEEEELDEYFRNLGQENKESALQKNNEDLQSANAIGSRKRGRDEGDEDGGPEPRPAKLSKVQRVSSPVHDRQDSVGVALSLAEVNTEQESHSPERALVKSSSRDGTPSNHPSRASSPSHSSRNSTPVKIKSREISPVDDTVGSGLIDTLESEEEEEEEEDSLVDTLEPEEEEEEGEEPLLDTL</sequence>
<feature type="compositionally biased region" description="Basic and acidic residues" evidence="1">
    <location>
        <begin position="251"/>
        <end position="262"/>
    </location>
</feature>
<dbReference type="Proteomes" id="UP000076842">
    <property type="component" value="Unassembled WGS sequence"/>
</dbReference>
<feature type="compositionally biased region" description="Basic and acidic residues" evidence="1">
    <location>
        <begin position="323"/>
        <end position="332"/>
    </location>
</feature>
<organism evidence="2 3">
    <name type="scientific">Calocera cornea HHB12733</name>
    <dbReference type="NCBI Taxonomy" id="1353952"/>
    <lineage>
        <taxon>Eukaryota</taxon>
        <taxon>Fungi</taxon>
        <taxon>Dikarya</taxon>
        <taxon>Basidiomycota</taxon>
        <taxon>Agaricomycotina</taxon>
        <taxon>Dacrymycetes</taxon>
        <taxon>Dacrymycetales</taxon>
        <taxon>Dacrymycetaceae</taxon>
        <taxon>Calocera</taxon>
    </lineage>
</organism>
<dbReference type="EMBL" id="KV424412">
    <property type="protein sequence ID" value="KZT44681.1"/>
    <property type="molecule type" value="Genomic_DNA"/>
</dbReference>
<evidence type="ECO:0000313" key="3">
    <source>
        <dbReference type="Proteomes" id="UP000076842"/>
    </source>
</evidence>
<proteinExistence type="predicted"/>
<keyword evidence="3" id="KW-1185">Reference proteome</keyword>
<evidence type="ECO:0000256" key="1">
    <source>
        <dbReference type="SAM" id="MobiDB-lite"/>
    </source>
</evidence>
<feature type="compositionally biased region" description="Acidic residues" evidence="1">
    <location>
        <begin position="384"/>
        <end position="418"/>
    </location>
</feature>
<reference evidence="2 3" key="1">
    <citation type="journal article" date="2016" name="Mol. Biol. Evol.">
        <title>Comparative Genomics of Early-Diverging Mushroom-Forming Fungi Provides Insights into the Origins of Lignocellulose Decay Capabilities.</title>
        <authorList>
            <person name="Nagy L.G."/>
            <person name="Riley R."/>
            <person name="Tritt A."/>
            <person name="Adam C."/>
            <person name="Daum C."/>
            <person name="Floudas D."/>
            <person name="Sun H."/>
            <person name="Yadav J.S."/>
            <person name="Pangilinan J."/>
            <person name="Larsson K.H."/>
            <person name="Matsuura K."/>
            <person name="Barry K."/>
            <person name="Labutti K."/>
            <person name="Kuo R."/>
            <person name="Ohm R.A."/>
            <person name="Bhattacharya S.S."/>
            <person name="Shirouzu T."/>
            <person name="Yoshinaga Y."/>
            <person name="Martin F.M."/>
            <person name="Grigoriev I.V."/>
            <person name="Hibbett D.S."/>
        </authorList>
    </citation>
    <scope>NUCLEOTIDE SEQUENCE [LARGE SCALE GENOMIC DNA]</scope>
    <source>
        <strain evidence="2 3">HHB12733</strain>
    </source>
</reference>